<accession>A0A7G8TDZ1</accession>
<sequence>MSCSYRTYTPAELMIWIPQLIAKDDLHAFYISHAWLHLRAEVLKEQHHECQLCKAKGLYVPATTVHHVKTVRQCPWLALTKSNCMALCDNCHYEIHHTKKYRWNDERW</sequence>
<evidence type="ECO:0000313" key="2">
    <source>
        <dbReference type="EMBL" id="QNK41832.1"/>
    </source>
</evidence>
<keyword evidence="2" id="KW-0540">Nuclease</keyword>
<dbReference type="Pfam" id="PF01844">
    <property type="entry name" value="HNH"/>
    <property type="match status" value="1"/>
</dbReference>
<dbReference type="Proteomes" id="UP000515909">
    <property type="component" value="Chromosome"/>
</dbReference>
<dbReference type="EMBL" id="CP060286">
    <property type="protein sequence ID" value="QNK41832.1"/>
    <property type="molecule type" value="Genomic_DNA"/>
</dbReference>
<dbReference type="GO" id="GO:0003676">
    <property type="term" value="F:nucleic acid binding"/>
    <property type="evidence" value="ECO:0007669"/>
    <property type="project" value="InterPro"/>
</dbReference>
<gene>
    <name evidence="2" type="ORF">HCR03_06210</name>
</gene>
<dbReference type="SMART" id="SM00507">
    <property type="entry name" value="HNHc"/>
    <property type="match status" value="1"/>
</dbReference>
<name>A0A7G8TDZ1_9FIRM</name>
<organism evidence="2 3">
    <name type="scientific">Caproicibacter fermentans</name>
    <dbReference type="NCBI Taxonomy" id="2576756"/>
    <lineage>
        <taxon>Bacteria</taxon>
        <taxon>Bacillati</taxon>
        <taxon>Bacillota</taxon>
        <taxon>Clostridia</taxon>
        <taxon>Eubacteriales</taxon>
        <taxon>Acutalibacteraceae</taxon>
        <taxon>Caproicibacter</taxon>
    </lineage>
</organism>
<dbReference type="GO" id="GO:0008270">
    <property type="term" value="F:zinc ion binding"/>
    <property type="evidence" value="ECO:0007669"/>
    <property type="project" value="InterPro"/>
</dbReference>
<feature type="domain" description="HNH nuclease" evidence="1">
    <location>
        <begin position="37"/>
        <end position="93"/>
    </location>
</feature>
<dbReference type="InterPro" id="IPR002711">
    <property type="entry name" value="HNH"/>
</dbReference>
<dbReference type="AlphaFoldDB" id="A0A7G8TDZ1"/>
<reference evidence="2 3" key="1">
    <citation type="submission" date="2020-08" db="EMBL/GenBank/DDBJ databases">
        <title>The isolate Caproiciproducens sp. 7D4C2 produces n-caproate at mildly acidic conditions from hexoses: genome and rBOX comparison with related strains and chain-elongating bacteria.</title>
        <authorList>
            <person name="Esquivel-Elizondo S."/>
            <person name="Bagci C."/>
            <person name="Temovska M."/>
            <person name="Jeon B.S."/>
            <person name="Bessarab I."/>
            <person name="Williams R.B.H."/>
            <person name="Huson D.H."/>
            <person name="Angenent L.T."/>
        </authorList>
    </citation>
    <scope>NUCLEOTIDE SEQUENCE [LARGE SCALE GENOMIC DNA]</scope>
    <source>
        <strain evidence="2 3">7D4C2</strain>
    </source>
</reference>
<dbReference type="RefSeq" id="WP_187037149.1">
    <property type="nucleotide sequence ID" value="NZ_CP060286.1"/>
</dbReference>
<keyword evidence="2" id="KW-0378">Hydrolase</keyword>
<evidence type="ECO:0000313" key="3">
    <source>
        <dbReference type="Proteomes" id="UP000515909"/>
    </source>
</evidence>
<evidence type="ECO:0000259" key="1">
    <source>
        <dbReference type="SMART" id="SM00507"/>
    </source>
</evidence>
<dbReference type="InterPro" id="IPR003615">
    <property type="entry name" value="HNH_nuc"/>
</dbReference>
<protein>
    <submittedName>
        <fullName evidence="2">HNH endonuclease</fullName>
    </submittedName>
</protein>
<keyword evidence="2" id="KW-0255">Endonuclease</keyword>
<dbReference type="KEGG" id="cfem:HCR03_06210"/>
<dbReference type="CDD" id="cd00085">
    <property type="entry name" value="HNHc"/>
    <property type="match status" value="1"/>
</dbReference>
<proteinExistence type="predicted"/>
<dbReference type="GO" id="GO:0004519">
    <property type="term" value="F:endonuclease activity"/>
    <property type="evidence" value="ECO:0007669"/>
    <property type="project" value="UniProtKB-KW"/>
</dbReference>